<organism evidence="1 2">
    <name type="scientific">Araneus ventricosus</name>
    <name type="common">Orbweaver spider</name>
    <name type="synonym">Epeira ventricosa</name>
    <dbReference type="NCBI Taxonomy" id="182803"/>
    <lineage>
        <taxon>Eukaryota</taxon>
        <taxon>Metazoa</taxon>
        <taxon>Ecdysozoa</taxon>
        <taxon>Arthropoda</taxon>
        <taxon>Chelicerata</taxon>
        <taxon>Arachnida</taxon>
        <taxon>Araneae</taxon>
        <taxon>Araneomorphae</taxon>
        <taxon>Entelegynae</taxon>
        <taxon>Araneoidea</taxon>
        <taxon>Araneidae</taxon>
        <taxon>Araneus</taxon>
    </lineage>
</organism>
<protein>
    <submittedName>
        <fullName evidence="1">Uncharacterized protein</fullName>
    </submittedName>
</protein>
<dbReference type="Proteomes" id="UP000499080">
    <property type="component" value="Unassembled WGS sequence"/>
</dbReference>
<dbReference type="AlphaFoldDB" id="A0A4Y2DFB0"/>
<evidence type="ECO:0000313" key="2">
    <source>
        <dbReference type="Proteomes" id="UP000499080"/>
    </source>
</evidence>
<reference evidence="1 2" key="1">
    <citation type="journal article" date="2019" name="Sci. Rep.">
        <title>Orb-weaving spider Araneus ventricosus genome elucidates the spidroin gene catalogue.</title>
        <authorList>
            <person name="Kono N."/>
            <person name="Nakamura H."/>
            <person name="Ohtoshi R."/>
            <person name="Moran D.A.P."/>
            <person name="Shinohara A."/>
            <person name="Yoshida Y."/>
            <person name="Fujiwara M."/>
            <person name="Mori M."/>
            <person name="Tomita M."/>
            <person name="Arakawa K."/>
        </authorList>
    </citation>
    <scope>NUCLEOTIDE SEQUENCE [LARGE SCALE GENOMIC DNA]</scope>
</reference>
<keyword evidence="2" id="KW-1185">Reference proteome</keyword>
<proteinExistence type="predicted"/>
<accession>A0A4Y2DFB0</accession>
<sequence length="100" mass="11326">MQFCHCSYTDVNADYKFPFTTFSCTFVAALLQNLRIVPFKQILHPEKKSHGARSGKYAGWKVPKCDVLIGNLTLEGCRAPAPQWSTHDMTFFVMGSFECL</sequence>
<name>A0A4Y2DFB0_ARAVE</name>
<gene>
    <name evidence="1" type="ORF">AVEN_142113_1</name>
</gene>
<comment type="caution">
    <text evidence="1">The sequence shown here is derived from an EMBL/GenBank/DDBJ whole genome shotgun (WGS) entry which is preliminary data.</text>
</comment>
<dbReference type="EMBL" id="BGPR01000360">
    <property type="protein sequence ID" value="GBM15450.1"/>
    <property type="molecule type" value="Genomic_DNA"/>
</dbReference>
<evidence type="ECO:0000313" key="1">
    <source>
        <dbReference type="EMBL" id="GBM15450.1"/>
    </source>
</evidence>